<dbReference type="EMBL" id="BTRK01000003">
    <property type="protein sequence ID" value="GMR42985.1"/>
    <property type="molecule type" value="Genomic_DNA"/>
</dbReference>
<evidence type="ECO:0000256" key="1">
    <source>
        <dbReference type="SAM" id="Phobius"/>
    </source>
</evidence>
<feature type="transmembrane region" description="Helical" evidence="1">
    <location>
        <begin position="20"/>
        <end position="47"/>
    </location>
</feature>
<accession>A0AAN4ZSJ1</accession>
<comment type="caution">
    <text evidence="2">The sequence shown here is derived from an EMBL/GenBank/DDBJ whole genome shotgun (WGS) entry which is preliminary data.</text>
</comment>
<evidence type="ECO:0000313" key="3">
    <source>
        <dbReference type="Proteomes" id="UP001328107"/>
    </source>
</evidence>
<keyword evidence="1" id="KW-0812">Transmembrane</keyword>
<keyword evidence="3" id="KW-1185">Reference proteome</keyword>
<organism evidence="2 3">
    <name type="scientific">Pristionchus mayeri</name>
    <dbReference type="NCBI Taxonomy" id="1317129"/>
    <lineage>
        <taxon>Eukaryota</taxon>
        <taxon>Metazoa</taxon>
        <taxon>Ecdysozoa</taxon>
        <taxon>Nematoda</taxon>
        <taxon>Chromadorea</taxon>
        <taxon>Rhabditida</taxon>
        <taxon>Rhabditina</taxon>
        <taxon>Diplogasteromorpha</taxon>
        <taxon>Diplogasteroidea</taxon>
        <taxon>Neodiplogasteridae</taxon>
        <taxon>Pristionchus</taxon>
    </lineage>
</organism>
<feature type="non-terminal residue" evidence="2">
    <location>
        <position position="78"/>
    </location>
</feature>
<protein>
    <submittedName>
        <fullName evidence="2">Uncharacterized protein</fullName>
    </submittedName>
</protein>
<gene>
    <name evidence="2" type="ORF">PMAYCL1PPCAC_13180</name>
</gene>
<feature type="transmembrane region" description="Helical" evidence="1">
    <location>
        <begin position="53"/>
        <end position="70"/>
    </location>
</feature>
<dbReference type="Proteomes" id="UP001328107">
    <property type="component" value="Unassembled WGS sequence"/>
</dbReference>
<evidence type="ECO:0000313" key="2">
    <source>
        <dbReference type="EMBL" id="GMR42985.1"/>
    </source>
</evidence>
<proteinExistence type="predicted"/>
<dbReference type="AlphaFoldDB" id="A0AAN4ZSJ1"/>
<keyword evidence="1" id="KW-1133">Transmembrane helix</keyword>
<name>A0AAN4ZSJ1_9BILA</name>
<reference evidence="3" key="1">
    <citation type="submission" date="2022-10" db="EMBL/GenBank/DDBJ databases">
        <title>Genome assembly of Pristionchus species.</title>
        <authorList>
            <person name="Yoshida K."/>
            <person name="Sommer R.J."/>
        </authorList>
    </citation>
    <scope>NUCLEOTIDE SEQUENCE [LARGE SCALE GENOMIC DNA]</scope>
    <source>
        <strain evidence="3">RS5460</strain>
    </source>
</reference>
<keyword evidence="1" id="KW-0472">Membrane</keyword>
<sequence length="78" mass="9057">MITVGKKGHVHQIYEEDRSWWAVVQPFVVWANLLVLLPAAVITLRWIVGTRSLVLVTMICFFALSIYAAYDRRYTVEM</sequence>